<dbReference type="InterPro" id="IPR045851">
    <property type="entry name" value="AMP-bd_C_sf"/>
</dbReference>
<dbReference type="PANTHER" id="PTHR43201">
    <property type="entry name" value="ACYL-COA SYNTHETASE"/>
    <property type="match status" value="1"/>
</dbReference>
<dbReference type="eggNOG" id="COG0318">
    <property type="taxonomic scope" value="Bacteria"/>
</dbReference>
<proteinExistence type="inferred from homology"/>
<accession>B8FLY5</accession>
<dbReference type="Pfam" id="PF13193">
    <property type="entry name" value="AMP-binding_C"/>
    <property type="match status" value="1"/>
</dbReference>
<gene>
    <name evidence="4" type="ordered locus">Dalk_4033</name>
</gene>
<dbReference type="InterPro" id="IPR025110">
    <property type="entry name" value="AMP-bd_C"/>
</dbReference>
<evidence type="ECO:0000313" key="5">
    <source>
        <dbReference type="Proteomes" id="UP000000739"/>
    </source>
</evidence>
<organism evidence="4 5">
    <name type="scientific">Desulfatibacillum aliphaticivorans</name>
    <dbReference type="NCBI Taxonomy" id="218208"/>
    <lineage>
        <taxon>Bacteria</taxon>
        <taxon>Pseudomonadati</taxon>
        <taxon>Thermodesulfobacteriota</taxon>
        <taxon>Desulfobacteria</taxon>
        <taxon>Desulfobacterales</taxon>
        <taxon>Desulfatibacillaceae</taxon>
        <taxon>Desulfatibacillum</taxon>
    </lineage>
</organism>
<feature type="domain" description="AMP-binding enzyme C-terminal" evidence="3">
    <location>
        <begin position="68"/>
        <end position="125"/>
    </location>
</feature>
<evidence type="ECO:0000313" key="4">
    <source>
        <dbReference type="EMBL" id="ACL05718.1"/>
    </source>
</evidence>
<keyword evidence="2 4" id="KW-0436">Ligase</keyword>
<dbReference type="EMBL" id="CP001322">
    <property type="protein sequence ID" value="ACL05718.1"/>
    <property type="molecule type" value="Genomic_DNA"/>
</dbReference>
<keyword evidence="5" id="KW-1185">Reference proteome</keyword>
<dbReference type="GO" id="GO:0031956">
    <property type="term" value="F:medium-chain fatty acid-CoA ligase activity"/>
    <property type="evidence" value="ECO:0007669"/>
    <property type="project" value="TreeGrafter"/>
</dbReference>
<dbReference type="AlphaFoldDB" id="B8FLY5"/>
<evidence type="ECO:0000256" key="1">
    <source>
        <dbReference type="ARBA" id="ARBA00006432"/>
    </source>
</evidence>
<reference evidence="4 5" key="1">
    <citation type="journal article" date="2012" name="Environ. Microbiol.">
        <title>The genome sequence of Desulfatibacillum alkenivorans AK-01: a blueprint for anaerobic alkane oxidation.</title>
        <authorList>
            <person name="Callaghan A.V."/>
            <person name="Morris B.E."/>
            <person name="Pereira I.A."/>
            <person name="McInerney M.J."/>
            <person name="Austin R.N."/>
            <person name="Groves J.T."/>
            <person name="Kukor J.J."/>
            <person name="Suflita J.M."/>
            <person name="Young L.Y."/>
            <person name="Zylstra G.J."/>
            <person name="Wawrik B."/>
        </authorList>
    </citation>
    <scope>NUCLEOTIDE SEQUENCE [LARGE SCALE GENOMIC DNA]</scope>
    <source>
        <strain evidence="4 5">AK-01</strain>
    </source>
</reference>
<dbReference type="SUPFAM" id="SSF56801">
    <property type="entry name" value="Acetyl-CoA synthetase-like"/>
    <property type="match status" value="2"/>
</dbReference>
<name>B8FLY5_DESAL</name>
<protein>
    <submittedName>
        <fullName evidence="4">Acyl-CoA synthetase (AMP-forming)/AMP-acid ligase II-like protein</fullName>
    </submittedName>
</protein>
<dbReference type="HOGENOM" id="CLU_1956005_0_0_7"/>
<comment type="similarity">
    <text evidence="1">Belongs to the ATP-dependent AMP-binding enzyme family.</text>
</comment>
<evidence type="ECO:0000256" key="2">
    <source>
        <dbReference type="ARBA" id="ARBA00022598"/>
    </source>
</evidence>
<sequence length="128" mass="14246">MFHLADGIHSVKPTTLGICNYFVPLFDPVLTMIGMMINHPDVDKYDFSSLKTLIYGASPMPEAVIRKAIYQHPAILQAVVIGIPHDSWGEQVHAIVHLKEGALLTEKELIDHCKSLIAGYKCPRRHCG</sequence>
<dbReference type="RefSeq" id="WP_015948766.1">
    <property type="nucleotide sequence ID" value="NC_011768.1"/>
</dbReference>
<dbReference type="Gene3D" id="3.30.300.30">
    <property type="match status" value="1"/>
</dbReference>
<evidence type="ECO:0000259" key="3">
    <source>
        <dbReference type="Pfam" id="PF13193"/>
    </source>
</evidence>
<dbReference type="KEGG" id="dal:Dalk_4033"/>
<dbReference type="GO" id="GO:0006631">
    <property type="term" value="P:fatty acid metabolic process"/>
    <property type="evidence" value="ECO:0007669"/>
    <property type="project" value="TreeGrafter"/>
</dbReference>
<dbReference type="PANTHER" id="PTHR43201:SF5">
    <property type="entry name" value="MEDIUM-CHAIN ACYL-COA LIGASE ACSF2, MITOCHONDRIAL"/>
    <property type="match status" value="1"/>
</dbReference>
<dbReference type="Proteomes" id="UP000000739">
    <property type="component" value="Chromosome"/>
</dbReference>